<evidence type="ECO:0000256" key="1">
    <source>
        <dbReference type="ARBA" id="ARBA00001961"/>
    </source>
</evidence>
<dbReference type="EMBL" id="FZQP02002227">
    <property type="protein sequence ID" value="VVC95263.1"/>
    <property type="molecule type" value="Genomic_DNA"/>
</dbReference>
<keyword evidence="4" id="KW-0560">Oxidoreductase</keyword>
<keyword evidence="2" id="KW-0479">Metal-binding</keyword>
<dbReference type="GO" id="GO:0016705">
    <property type="term" value="F:oxidoreductase activity, acting on paired donors, with incorporation or reduction of molecular oxygen"/>
    <property type="evidence" value="ECO:0007669"/>
    <property type="project" value="InterPro"/>
</dbReference>
<dbReference type="GO" id="GO:0016020">
    <property type="term" value="C:membrane"/>
    <property type="evidence" value="ECO:0007669"/>
    <property type="project" value="TreeGrafter"/>
</dbReference>
<dbReference type="Pfam" id="PF13640">
    <property type="entry name" value="2OG-FeII_Oxy_3"/>
    <property type="match status" value="1"/>
</dbReference>
<evidence type="ECO:0000313" key="9">
    <source>
        <dbReference type="Proteomes" id="UP000324832"/>
    </source>
</evidence>
<dbReference type="PROSITE" id="PS51471">
    <property type="entry name" value="FE2OG_OXY"/>
    <property type="match status" value="1"/>
</dbReference>
<keyword evidence="5" id="KW-0408">Iron</keyword>
<evidence type="ECO:0000313" key="8">
    <source>
        <dbReference type="EMBL" id="VVC95263.1"/>
    </source>
</evidence>
<dbReference type="SMART" id="SM00702">
    <property type="entry name" value="P4Hc"/>
    <property type="match status" value="1"/>
</dbReference>
<dbReference type="GO" id="GO:0005506">
    <property type="term" value="F:iron ion binding"/>
    <property type="evidence" value="ECO:0007669"/>
    <property type="project" value="InterPro"/>
</dbReference>
<evidence type="ECO:0000256" key="2">
    <source>
        <dbReference type="ARBA" id="ARBA00022723"/>
    </source>
</evidence>
<dbReference type="Proteomes" id="UP000324832">
    <property type="component" value="Unassembled WGS sequence"/>
</dbReference>
<keyword evidence="9" id="KW-1185">Reference proteome</keyword>
<gene>
    <name evidence="8" type="ORF">LSINAPIS_LOCUS7015</name>
</gene>
<evidence type="ECO:0000256" key="6">
    <source>
        <dbReference type="SAM" id="Phobius"/>
    </source>
</evidence>
<reference evidence="8 9" key="1">
    <citation type="submission" date="2017-07" db="EMBL/GenBank/DDBJ databases">
        <authorList>
            <person name="Talla V."/>
            <person name="Backstrom N."/>
        </authorList>
    </citation>
    <scope>NUCLEOTIDE SEQUENCE [LARGE SCALE GENOMIC DNA]</scope>
</reference>
<dbReference type="InterPro" id="IPR006620">
    <property type="entry name" value="Pro_4_hyd_alph"/>
</dbReference>
<feature type="domain" description="Fe2OG dioxygenase" evidence="7">
    <location>
        <begin position="197"/>
        <end position="299"/>
    </location>
</feature>
<evidence type="ECO:0000256" key="5">
    <source>
        <dbReference type="ARBA" id="ARBA00023004"/>
    </source>
</evidence>
<keyword evidence="6" id="KW-0812">Transmembrane</keyword>
<dbReference type="InterPro" id="IPR044862">
    <property type="entry name" value="Pro_4_hyd_alph_FE2OG_OXY"/>
</dbReference>
<evidence type="ECO:0000259" key="7">
    <source>
        <dbReference type="PROSITE" id="PS51471"/>
    </source>
</evidence>
<accession>A0A5E4QCS7</accession>
<name>A0A5E4QCS7_9NEOP</name>
<dbReference type="PANTHER" id="PTHR14650">
    <property type="entry name" value="PROLYL HYDROXYLASE-RELATED"/>
    <property type="match status" value="1"/>
</dbReference>
<keyword evidence="6" id="KW-0472">Membrane</keyword>
<dbReference type="InterPro" id="IPR039210">
    <property type="entry name" value="OGFOD3"/>
</dbReference>
<proteinExistence type="predicted"/>
<evidence type="ECO:0000256" key="3">
    <source>
        <dbReference type="ARBA" id="ARBA00022964"/>
    </source>
</evidence>
<evidence type="ECO:0000256" key="4">
    <source>
        <dbReference type="ARBA" id="ARBA00023002"/>
    </source>
</evidence>
<comment type="cofactor">
    <cofactor evidence="1">
        <name>L-ascorbate</name>
        <dbReference type="ChEBI" id="CHEBI:38290"/>
    </cofactor>
</comment>
<keyword evidence="3" id="KW-0223">Dioxygenase</keyword>
<dbReference type="AlphaFoldDB" id="A0A5E4QCS7"/>
<organism evidence="8 9">
    <name type="scientific">Leptidea sinapis</name>
    <dbReference type="NCBI Taxonomy" id="189913"/>
    <lineage>
        <taxon>Eukaryota</taxon>
        <taxon>Metazoa</taxon>
        <taxon>Ecdysozoa</taxon>
        <taxon>Arthropoda</taxon>
        <taxon>Hexapoda</taxon>
        <taxon>Insecta</taxon>
        <taxon>Pterygota</taxon>
        <taxon>Neoptera</taxon>
        <taxon>Endopterygota</taxon>
        <taxon>Lepidoptera</taxon>
        <taxon>Glossata</taxon>
        <taxon>Ditrysia</taxon>
        <taxon>Papilionoidea</taxon>
        <taxon>Pieridae</taxon>
        <taxon>Dismorphiinae</taxon>
        <taxon>Leptidea</taxon>
    </lineage>
</organism>
<dbReference type="PANTHER" id="PTHR14650:SF1">
    <property type="entry name" value="2-OXOGLUTARATE AND IRON-DEPENDENT OXYGENASE DOMAIN-CONTAINING PROTEIN 3"/>
    <property type="match status" value="1"/>
</dbReference>
<feature type="transmembrane region" description="Helical" evidence="6">
    <location>
        <begin position="39"/>
        <end position="57"/>
    </location>
</feature>
<protein>
    <recommendedName>
        <fullName evidence="7">Fe2OG dioxygenase domain-containing protein</fullName>
    </recommendedName>
</protein>
<dbReference type="GO" id="GO:0051213">
    <property type="term" value="F:dioxygenase activity"/>
    <property type="evidence" value="ECO:0007669"/>
    <property type="project" value="UniProtKB-KW"/>
</dbReference>
<dbReference type="InterPro" id="IPR005123">
    <property type="entry name" value="Oxoglu/Fe-dep_dioxygenase_dom"/>
</dbReference>
<keyword evidence="6" id="KW-1133">Transmembrane helix</keyword>
<dbReference type="Gene3D" id="2.60.120.620">
    <property type="entry name" value="q2cbj1_9rhob like domain"/>
    <property type="match status" value="1"/>
</dbReference>
<sequence>MSELKRRIKSVPLIDNSNDKVKENHKTPVQKYNQISLRLLSRVVVVISFIVIIYFTANNEKIKIFAKQSDQISGKSQYLKCSPQYLNEIDKFNGCVPHKCKRFVADTVVSLKDVEGLLSIAKKGFQYGRSLGGASILDLHSGAMSKGQVFINIYESPYMKQLFTEEDFNLYRSVKEKVKHTIATHFGIEADKLHLTSPTFISEMTSKEPVTLHDEYWHPHIDKETYTSFHYTSLVYLSNYNIDFTGGRFTFIDESFNTTIEPKKGRLSIFTSGHENLHFVEKVQSGTRYAMTIAFTCDSKYAIHDPSVKKYNIPSKTVK</sequence>
<dbReference type="GO" id="GO:0031418">
    <property type="term" value="F:L-ascorbic acid binding"/>
    <property type="evidence" value="ECO:0007669"/>
    <property type="project" value="InterPro"/>
</dbReference>